<gene>
    <name evidence="8" type="ORF">DAT561_0178</name>
</gene>
<dbReference type="PROSITE" id="PS00397">
    <property type="entry name" value="RECOMBINASES_1"/>
    <property type="match status" value="1"/>
</dbReference>
<dbReference type="GO" id="GO:0015074">
    <property type="term" value="P:DNA integration"/>
    <property type="evidence" value="ECO:0007669"/>
    <property type="project" value="UniProtKB-KW"/>
</dbReference>
<dbReference type="InterPro" id="IPR006118">
    <property type="entry name" value="Recombinase_CS"/>
</dbReference>
<feature type="domain" description="Resolvase/invertase-type recombinase catalytic" evidence="7">
    <location>
        <begin position="3"/>
        <end position="136"/>
    </location>
</feature>
<dbReference type="PROSITE" id="PS51736">
    <property type="entry name" value="RECOMBINASES_3"/>
    <property type="match status" value="1"/>
</dbReference>
<dbReference type="Pfam" id="PF02796">
    <property type="entry name" value="HTH_7"/>
    <property type="match status" value="1"/>
</dbReference>
<dbReference type="CDD" id="cd03768">
    <property type="entry name" value="SR_ResInv"/>
    <property type="match status" value="1"/>
</dbReference>
<dbReference type="GeneID" id="57042745"/>
<dbReference type="AlphaFoldDB" id="A0A2Z5Y0N6"/>
<dbReference type="InterPro" id="IPR006120">
    <property type="entry name" value="Resolvase_HTH_dom"/>
</dbReference>
<dbReference type="Pfam" id="PF00239">
    <property type="entry name" value="Resolvase"/>
    <property type="match status" value="1"/>
</dbReference>
<proteinExistence type="inferred from homology"/>
<organism evidence="8 9">
    <name type="scientific">Melissococcus plutonius</name>
    <dbReference type="NCBI Taxonomy" id="33970"/>
    <lineage>
        <taxon>Bacteria</taxon>
        <taxon>Bacillati</taxon>
        <taxon>Bacillota</taxon>
        <taxon>Bacilli</taxon>
        <taxon>Lactobacillales</taxon>
        <taxon>Enterococcaceae</taxon>
        <taxon>Melissococcus</taxon>
    </lineage>
</organism>
<dbReference type="GO" id="GO:0003677">
    <property type="term" value="F:DNA binding"/>
    <property type="evidence" value="ECO:0007669"/>
    <property type="project" value="UniProtKB-KW"/>
</dbReference>
<feature type="active site" description="O-(5'-phospho-DNA)-serine intermediate" evidence="5 6">
    <location>
        <position position="11"/>
    </location>
</feature>
<dbReference type="GO" id="GO:0000150">
    <property type="term" value="F:DNA strand exchange activity"/>
    <property type="evidence" value="ECO:0007669"/>
    <property type="project" value="InterPro"/>
</dbReference>
<keyword evidence="2" id="KW-0229">DNA integration</keyword>
<evidence type="ECO:0000313" key="8">
    <source>
        <dbReference type="EMBL" id="BBC60346.1"/>
    </source>
</evidence>
<evidence type="ECO:0000256" key="6">
    <source>
        <dbReference type="PROSITE-ProRule" id="PRU10137"/>
    </source>
</evidence>
<dbReference type="SMART" id="SM00857">
    <property type="entry name" value="Resolvase"/>
    <property type="match status" value="1"/>
</dbReference>
<dbReference type="Proteomes" id="UP000269226">
    <property type="component" value="Chromosome"/>
</dbReference>
<name>A0A2Z5Y0N6_9ENTE</name>
<dbReference type="PANTHER" id="PTHR30461">
    <property type="entry name" value="DNA-INVERTASE FROM LAMBDOID PROPHAGE"/>
    <property type="match status" value="1"/>
</dbReference>
<reference evidence="8 9" key="1">
    <citation type="submission" date="2018-01" db="EMBL/GenBank/DDBJ databases">
        <title>Whole genome sequence of Melissococcus plutonius DAT561.</title>
        <authorList>
            <person name="Okumura K."/>
            <person name="Takamatsu D."/>
            <person name="Okura M."/>
        </authorList>
    </citation>
    <scope>NUCLEOTIDE SEQUENCE [LARGE SCALE GENOMIC DNA]</scope>
    <source>
        <strain evidence="8 9">DAT561</strain>
    </source>
</reference>
<dbReference type="RefSeq" id="WP_014372930.1">
    <property type="nucleotide sequence ID" value="NZ_AP018492.1"/>
</dbReference>
<keyword evidence="4" id="KW-0233">DNA recombination</keyword>
<dbReference type="InterPro" id="IPR006119">
    <property type="entry name" value="Resolv_N"/>
</dbReference>
<evidence type="ECO:0000256" key="4">
    <source>
        <dbReference type="ARBA" id="ARBA00023172"/>
    </source>
</evidence>
<dbReference type="SUPFAM" id="SSF53041">
    <property type="entry name" value="Resolvase-like"/>
    <property type="match status" value="1"/>
</dbReference>
<evidence type="ECO:0000259" key="7">
    <source>
        <dbReference type="PROSITE" id="PS51736"/>
    </source>
</evidence>
<evidence type="ECO:0000256" key="1">
    <source>
        <dbReference type="ARBA" id="ARBA00009913"/>
    </source>
</evidence>
<dbReference type="InterPro" id="IPR050639">
    <property type="entry name" value="SSR_resolvase"/>
</dbReference>
<dbReference type="FunFam" id="3.40.50.1390:FF:000001">
    <property type="entry name" value="DNA recombinase"/>
    <property type="match status" value="1"/>
</dbReference>
<evidence type="ECO:0000313" key="9">
    <source>
        <dbReference type="Proteomes" id="UP000269226"/>
    </source>
</evidence>
<evidence type="ECO:0000256" key="5">
    <source>
        <dbReference type="PIRSR" id="PIRSR606118-50"/>
    </source>
</evidence>
<dbReference type="EMBL" id="AP018492">
    <property type="protein sequence ID" value="BBC60346.1"/>
    <property type="molecule type" value="Genomic_DNA"/>
</dbReference>
<dbReference type="Gene3D" id="3.40.50.1390">
    <property type="entry name" value="Resolvase, N-terminal catalytic domain"/>
    <property type="match status" value="1"/>
</dbReference>
<dbReference type="InterPro" id="IPR036162">
    <property type="entry name" value="Resolvase-like_N_sf"/>
</dbReference>
<protein>
    <submittedName>
        <fullName evidence="8">DNA-invertase</fullName>
    </submittedName>
</protein>
<evidence type="ECO:0000256" key="2">
    <source>
        <dbReference type="ARBA" id="ARBA00022908"/>
    </source>
</evidence>
<accession>A0A2Z5Y0N6</accession>
<evidence type="ECO:0000256" key="3">
    <source>
        <dbReference type="ARBA" id="ARBA00023125"/>
    </source>
</evidence>
<dbReference type="PANTHER" id="PTHR30461:SF2">
    <property type="entry name" value="SERINE RECOMBINASE PINE-RELATED"/>
    <property type="match status" value="1"/>
</dbReference>
<sequence>MARIFGYARVSTQDQNLELQIDALKKLGATIIYKEKASGKKRERQELQALLNILSPGDTIAVYKFDRISRSTKHLIELAEYFSENNIQFISIQDNVDTSTSMGRFFFRLMASIAELERDIIVERTNAGLIAARARGRLGGRPPKDSQVIEKALNLYQSKQYSIKEITQLTGVSKSLLYRKIAEQKKSTQQEITSQICK</sequence>
<comment type="similarity">
    <text evidence="1">Belongs to the site-specific recombinase resolvase family.</text>
</comment>
<keyword evidence="3" id="KW-0238">DNA-binding</keyword>